<dbReference type="Proteomes" id="UP001271792">
    <property type="component" value="Unassembled WGS sequence"/>
</dbReference>
<dbReference type="InterPro" id="IPR051934">
    <property type="entry name" value="Phage_Tail_Fiber_Structural"/>
</dbReference>
<protein>
    <recommendedName>
        <fullName evidence="3">Minor tail protein</fullName>
    </recommendedName>
</protein>
<dbReference type="PANTHER" id="PTHR35191:SF1">
    <property type="entry name" value="PROPHAGE SIDE TAIL FIBER PROTEIN HOMOLOG STFQ-RELATED"/>
    <property type="match status" value="1"/>
</dbReference>
<accession>A0ABU4TQ29</accession>
<sequence>MSTVAIRHYLYGPGQTGVPRRRCTVTLTGLGLWLANETGEIIDQATEDSDETGLVTFTVTPNSEIAGPDSYYVFRISGTPVARAFIAPVSGAPVNLVDCLVDETTLDPVDPDLPSLYLARAELGAANGVAPLDAGGKVPAANLPASSGGELDADLVAIAALTPSNDDVLQRKAGAWTNRTPAQLKADLAIATGDVSGFTAAVVALVDVGIAALVDGAPGALDTLNELAAALSDDASFAATITTALAGKQPLDADLTAIAGLTPAANDLLQFVSGAWANRTTAQVKTSLSLVKADVGLSAVDNTADTAKPVSTAQATAIGNRGVQAVASSGLQTVTFTGDTSSSWTLCPAEYRVTIAAAVGDVLLWEPHLLVNAGADAELDVASVVSGVPARYFSSGTAVQGANGHGGLYIGVGYNRALKPIRWIVTADDLDGGNVTLALMRRDGTGVTFGNATYPNQVDVTNLGGIPA</sequence>
<evidence type="ECO:0000313" key="1">
    <source>
        <dbReference type="EMBL" id="MDX8050394.1"/>
    </source>
</evidence>
<evidence type="ECO:0000313" key="2">
    <source>
        <dbReference type="Proteomes" id="UP001271792"/>
    </source>
</evidence>
<dbReference type="EMBL" id="JAXAVV010000005">
    <property type="protein sequence ID" value="MDX8050394.1"/>
    <property type="molecule type" value="Genomic_DNA"/>
</dbReference>
<dbReference type="PANTHER" id="PTHR35191">
    <property type="entry name" value="PROPHAGE SIDE TAIL FIBER PROTEIN HOMOLOG STFQ-RELATED"/>
    <property type="match status" value="1"/>
</dbReference>
<dbReference type="RefSeq" id="WP_319984367.1">
    <property type="nucleotide sequence ID" value="NZ_JAXAVV010000005.1"/>
</dbReference>
<proteinExistence type="predicted"/>
<reference evidence="1 2" key="1">
    <citation type="submission" date="2023-11" db="EMBL/GenBank/DDBJ databases">
        <title>Lentzea sokolovensis, sp. nov., Lentzea kristufkii, sp. nov., and Lentzea miocenensis, sp. nov., rare actinobacteria from Sokolov Coal Basin, Miocene lacustrine sediment, Czech Republic.</title>
        <authorList>
            <person name="Lara A."/>
            <person name="Kotroba L."/>
            <person name="Nouioui I."/>
            <person name="Neumann-Schaal M."/>
            <person name="Mast Y."/>
            <person name="Chronakova A."/>
        </authorList>
    </citation>
    <scope>NUCLEOTIDE SEQUENCE [LARGE SCALE GENOMIC DNA]</scope>
    <source>
        <strain evidence="1 2">BCCO 10_0798</strain>
    </source>
</reference>
<evidence type="ECO:0008006" key="3">
    <source>
        <dbReference type="Google" id="ProtNLM"/>
    </source>
</evidence>
<reference evidence="1 2" key="2">
    <citation type="submission" date="2023-11" db="EMBL/GenBank/DDBJ databases">
        <authorList>
            <person name="Lara A.C."/>
            <person name="Chronakova A."/>
        </authorList>
    </citation>
    <scope>NUCLEOTIDE SEQUENCE [LARGE SCALE GENOMIC DNA]</scope>
    <source>
        <strain evidence="1 2">BCCO 10_0798</strain>
    </source>
</reference>
<name>A0ABU4TQ29_9PSEU</name>
<organism evidence="1 2">
    <name type="scientific">Lentzea kristufekii</name>
    <dbReference type="NCBI Taxonomy" id="3095430"/>
    <lineage>
        <taxon>Bacteria</taxon>
        <taxon>Bacillati</taxon>
        <taxon>Actinomycetota</taxon>
        <taxon>Actinomycetes</taxon>
        <taxon>Pseudonocardiales</taxon>
        <taxon>Pseudonocardiaceae</taxon>
        <taxon>Lentzea</taxon>
    </lineage>
</organism>
<comment type="caution">
    <text evidence="1">The sequence shown here is derived from an EMBL/GenBank/DDBJ whole genome shotgun (WGS) entry which is preliminary data.</text>
</comment>
<gene>
    <name evidence="1" type="ORF">SK571_13465</name>
</gene>
<keyword evidence="2" id="KW-1185">Reference proteome</keyword>